<accession>A0A5B2W6E1</accession>
<reference evidence="2 3" key="1">
    <citation type="submission" date="2019-09" db="EMBL/GenBank/DDBJ databases">
        <title>Goodfellowia gen. nov., a new genus of the Pseudonocardineae related to Actinoalloteichus, containing Goodfellowia coeruleoviolacea gen. nov., comb. nov. gen. nov., comb. nov.</title>
        <authorList>
            <person name="Labeda D."/>
        </authorList>
    </citation>
    <scope>NUCLEOTIDE SEQUENCE [LARGE SCALE GENOMIC DNA]</scope>
    <source>
        <strain evidence="2 3">AN110305</strain>
    </source>
</reference>
<dbReference type="Gene3D" id="3.40.50.880">
    <property type="match status" value="1"/>
</dbReference>
<dbReference type="RefSeq" id="WP_149855293.1">
    <property type="nucleotide sequence ID" value="NZ_VUOB01000147.1"/>
</dbReference>
<dbReference type="SUPFAM" id="SSF52317">
    <property type="entry name" value="Class I glutamine amidotransferase-like"/>
    <property type="match status" value="1"/>
</dbReference>
<keyword evidence="2" id="KW-0808">Transferase</keyword>
<feature type="domain" description="Glutamine amidotransferase" evidence="1">
    <location>
        <begin position="19"/>
        <end position="193"/>
    </location>
</feature>
<dbReference type="CDD" id="cd01741">
    <property type="entry name" value="GATase1_1"/>
    <property type="match status" value="1"/>
</dbReference>
<keyword evidence="3" id="KW-1185">Reference proteome</keyword>
<protein>
    <submittedName>
        <fullName evidence="2">Type 1 glutamine amidotransferase</fullName>
    </submittedName>
</protein>
<evidence type="ECO:0000313" key="2">
    <source>
        <dbReference type="EMBL" id="KAA2246076.1"/>
    </source>
</evidence>
<dbReference type="PANTHER" id="PTHR42695:SF5">
    <property type="entry name" value="GLUTAMINE AMIDOTRANSFERASE YLR126C-RELATED"/>
    <property type="match status" value="1"/>
</dbReference>
<dbReference type="GO" id="GO:0016740">
    <property type="term" value="F:transferase activity"/>
    <property type="evidence" value="ECO:0007669"/>
    <property type="project" value="UniProtKB-KW"/>
</dbReference>
<keyword evidence="2" id="KW-0315">Glutamine amidotransferase</keyword>
<dbReference type="InterPro" id="IPR044992">
    <property type="entry name" value="ChyE-like"/>
</dbReference>
<dbReference type="InterPro" id="IPR017926">
    <property type="entry name" value="GATASE"/>
</dbReference>
<evidence type="ECO:0000259" key="1">
    <source>
        <dbReference type="Pfam" id="PF00117"/>
    </source>
</evidence>
<dbReference type="PANTHER" id="PTHR42695">
    <property type="entry name" value="GLUTAMINE AMIDOTRANSFERASE YLR126C-RELATED"/>
    <property type="match status" value="1"/>
</dbReference>
<dbReference type="AlphaFoldDB" id="A0A5B2W6E1"/>
<organism evidence="2 3">
    <name type="scientific">Solihabitans fulvus</name>
    <dbReference type="NCBI Taxonomy" id="1892852"/>
    <lineage>
        <taxon>Bacteria</taxon>
        <taxon>Bacillati</taxon>
        <taxon>Actinomycetota</taxon>
        <taxon>Actinomycetes</taxon>
        <taxon>Pseudonocardiales</taxon>
        <taxon>Pseudonocardiaceae</taxon>
        <taxon>Solihabitans</taxon>
    </lineage>
</organism>
<dbReference type="EMBL" id="VUOB01000147">
    <property type="protein sequence ID" value="KAA2246076.1"/>
    <property type="molecule type" value="Genomic_DNA"/>
</dbReference>
<dbReference type="PROSITE" id="PS51273">
    <property type="entry name" value="GATASE_TYPE_1"/>
    <property type="match status" value="1"/>
</dbReference>
<proteinExistence type="predicted"/>
<name>A0A5B2W6E1_9PSEU</name>
<evidence type="ECO:0000313" key="3">
    <source>
        <dbReference type="Proteomes" id="UP000323454"/>
    </source>
</evidence>
<dbReference type="InterPro" id="IPR029062">
    <property type="entry name" value="Class_I_gatase-like"/>
</dbReference>
<dbReference type="Pfam" id="PF00117">
    <property type="entry name" value="GATase"/>
    <property type="match status" value="1"/>
</dbReference>
<dbReference type="Proteomes" id="UP000323454">
    <property type="component" value="Unassembled WGS sequence"/>
</dbReference>
<reference evidence="2 3" key="2">
    <citation type="submission" date="2019-09" db="EMBL/GenBank/DDBJ databases">
        <authorList>
            <person name="Jin C."/>
        </authorList>
    </citation>
    <scope>NUCLEOTIDE SEQUENCE [LARGE SCALE GENOMIC DNA]</scope>
    <source>
        <strain evidence="2 3">AN110305</strain>
    </source>
</reference>
<dbReference type="OrthoDB" id="5196541at2"/>
<comment type="caution">
    <text evidence="2">The sequence shown here is derived from an EMBL/GenBank/DDBJ whole genome shotgun (WGS) entry which is preliminary data.</text>
</comment>
<sequence>MTSSRLLVVQPSEWNPPGNLADWLVAAGAELEVVRPAEHRLPGPQDEDFAEFLDGYQGVVCLGGEMGAYDDAEFPYLAAVRALLGRAVSRGVPVLAICLGAQLLASATGGQVRRGARGPEAGVLLVAKRDVTAYDPLFNDLPFTPDVLQFHADEIHVLPPTAELLAASPKYDHQAFRVGSTAYGLQFHIETTPEMVLDWVAREPEIAERARPGQFELDALAAAHQDLAETWQPFAERFVQLTAGELTPGRHLGRDLPLV</sequence>
<dbReference type="GO" id="GO:0005829">
    <property type="term" value="C:cytosol"/>
    <property type="evidence" value="ECO:0007669"/>
    <property type="project" value="TreeGrafter"/>
</dbReference>
<gene>
    <name evidence="2" type="ORF">F0L68_40855</name>
</gene>